<dbReference type="InterPro" id="IPR013655">
    <property type="entry name" value="PAS_fold_3"/>
</dbReference>
<evidence type="ECO:0000259" key="8">
    <source>
        <dbReference type="PROSITE" id="PS50113"/>
    </source>
</evidence>
<name>A0A364XUZ9_9BACT</name>
<keyword evidence="3" id="KW-0597">Phosphoprotein</keyword>
<dbReference type="InterPro" id="IPR035965">
    <property type="entry name" value="PAS-like_dom_sf"/>
</dbReference>
<dbReference type="SUPFAM" id="SSF47384">
    <property type="entry name" value="Homodimeric domain of signal transducing histidine kinase"/>
    <property type="match status" value="1"/>
</dbReference>
<dbReference type="Gene3D" id="1.10.287.130">
    <property type="match status" value="1"/>
</dbReference>
<dbReference type="CDD" id="cd00082">
    <property type="entry name" value="HisKA"/>
    <property type="match status" value="1"/>
</dbReference>
<dbReference type="PROSITE" id="PS50113">
    <property type="entry name" value="PAC"/>
    <property type="match status" value="3"/>
</dbReference>
<gene>
    <name evidence="9" type="ORF">DQQ10_25030</name>
</gene>
<dbReference type="FunFam" id="3.30.565.10:FF:000006">
    <property type="entry name" value="Sensor histidine kinase WalK"/>
    <property type="match status" value="1"/>
</dbReference>
<evidence type="ECO:0000313" key="9">
    <source>
        <dbReference type="EMBL" id="RAV98134.1"/>
    </source>
</evidence>
<dbReference type="AlphaFoldDB" id="A0A364XUZ9"/>
<dbReference type="PANTHER" id="PTHR43304">
    <property type="entry name" value="PHYTOCHROME-LIKE PROTEIN CPH1"/>
    <property type="match status" value="1"/>
</dbReference>
<dbReference type="FunFam" id="3.30.450.20:FF:000099">
    <property type="entry name" value="Sensory box sensor histidine kinase"/>
    <property type="match status" value="1"/>
</dbReference>
<dbReference type="Pfam" id="PF08448">
    <property type="entry name" value="PAS_4"/>
    <property type="match status" value="3"/>
</dbReference>
<organism evidence="9 10">
    <name type="scientific">Pseudochryseolinea flava</name>
    <dbReference type="NCBI Taxonomy" id="2059302"/>
    <lineage>
        <taxon>Bacteria</taxon>
        <taxon>Pseudomonadati</taxon>
        <taxon>Bacteroidota</taxon>
        <taxon>Cytophagia</taxon>
        <taxon>Cytophagales</taxon>
        <taxon>Fulvivirgaceae</taxon>
        <taxon>Pseudochryseolinea</taxon>
    </lineage>
</organism>
<dbReference type="Pfam" id="PF08447">
    <property type="entry name" value="PAS_3"/>
    <property type="match status" value="2"/>
</dbReference>
<dbReference type="InterPro" id="IPR005467">
    <property type="entry name" value="His_kinase_dom"/>
</dbReference>
<evidence type="ECO:0000256" key="4">
    <source>
        <dbReference type="ARBA" id="ARBA00022679"/>
    </source>
</evidence>
<dbReference type="RefSeq" id="WP_112749680.1">
    <property type="nucleotide sequence ID" value="NZ_QMFY01000021.1"/>
</dbReference>
<dbReference type="PROSITE" id="PS50109">
    <property type="entry name" value="HIS_KIN"/>
    <property type="match status" value="1"/>
</dbReference>
<dbReference type="Gene3D" id="2.10.70.100">
    <property type="match status" value="1"/>
</dbReference>
<dbReference type="SMART" id="SM00086">
    <property type="entry name" value="PAC"/>
    <property type="match status" value="4"/>
</dbReference>
<sequence>MTKTIYQDDYKQRFHSLIQDAPFSAALFTGDDLTVEMANAISLQIWGKDKSVIGLPLLEAIPEIKDQYVFEQLKNVYLTGQPYEGKEHTAWLNKSGVLTKIFVNIVYQPIRNDEGDVTGVFAVGHDVTDQVSSRKELEASETRARVAIESAGLGTFELHYASGKSKSSARFDEIFGFETGAPHAEYVKRIHPDDLTTRNIAHQQALTTGKLEYQARVILPTGITRWVRINGSIIFDEKHEPMHLIGTALDITEEVTSFQKLRESEEKFRTLISETPEIAVGLYVGREMRIQYVNDMMLQFWGKDASIIGKTWKEALPELDGQPFFEELDNVFATGRQFTSKETKATLKRNGKLEIGYFDYTFKALKNLNGDIYAIHHMAIDVTEQVKSKVALVEREGSVRRLFEQTPVGIAMFKGESFEVEMVNETLLSYWGRPRYEIINRSIWDAMPELVSQGIKAIAQNVYHTGESYTSGETPVSLLRHGLQETIIVRFGFQAIKDWQGNITGVLAIANEVTDLVVARKNVEKNEMRLNFLANSMPQVVWIADSDGQVKYYNDRVLEFAGAKQNDDGTWIWEGILHPDDLERTNTCWLTSVKNLTPYETEHRVLMRDGSYRWHLSRAYAYATHEGTKWYGTATDVHDKKVLEMGLEAIVKERTLELQRSNDDLQQFAHVASHDLKEPVRKIKTFSYKLQDEYKNVLTDRGNTFVNKIINAADRMNAMINGVLNYASMPSSSNKFELVDLNATISNVQNDLEILIHEKHGTITYHALPSIYGIVDLIHQLFYNLINNALKFSKKDIPALIHITAKKTVVNDQQFCEIILTDNGIGFNQEQAEQIFSTFVRLNSKDQYEGSGLGLALCKKIVERHGGMIRAVSEKDKGAQFHILLPSP</sequence>
<dbReference type="PRINTS" id="PR00344">
    <property type="entry name" value="BCTRLSENSOR"/>
</dbReference>
<dbReference type="InterPro" id="IPR036097">
    <property type="entry name" value="HisK_dim/P_sf"/>
</dbReference>
<dbReference type="InterPro" id="IPR000014">
    <property type="entry name" value="PAS"/>
</dbReference>
<proteinExistence type="predicted"/>
<dbReference type="InterPro" id="IPR004358">
    <property type="entry name" value="Sig_transdc_His_kin-like_C"/>
</dbReference>
<dbReference type="InterPro" id="IPR003661">
    <property type="entry name" value="HisK_dim/P_dom"/>
</dbReference>
<evidence type="ECO:0000256" key="1">
    <source>
        <dbReference type="ARBA" id="ARBA00000085"/>
    </source>
</evidence>
<dbReference type="Gene3D" id="3.30.565.10">
    <property type="entry name" value="Histidine kinase-like ATPase, C-terminal domain"/>
    <property type="match status" value="1"/>
</dbReference>
<dbReference type="SMART" id="SM00387">
    <property type="entry name" value="HATPase_c"/>
    <property type="match status" value="1"/>
</dbReference>
<dbReference type="OrthoDB" id="9124519at2"/>
<feature type="domain" description="PAC" evidence="8">
    <location>
        <begin position="211"/>
        <end position="263"/>
    </location>
</feature>
<dbReference type="NCBIfam" id="TIGR00229">
    <property type="entry name" value="sensory_box"/>
    <property type="match status" value="3"/>
</dbReference>
<dbReference type="PANTHER" id="PTHR43304:SF1">
    <property type="entry name" value="PAC DOMAIN-CONTAINING PROTEIN"/>
    <property type="match status" value="1"/>
</dbReference>
<dbReference type="InterPro" id="IPR013656">
    <property type="entry name" value="PAS_4"/>
</dbReference>
<comment type="catalytic activity">
    <reaction evidence="1">
        <text>ATP + protein L-histidine = ADP + protein N-phospho-L-histidine.</text>
        <dbReference type="EC" id="2.7.13.3"/>
    </reaction>
</comment>
<evidence type="ECO:0000256" key="2">
    <source>
        <dbReference type="ARBA" id="ARBA00012438"/>
    </source>
</evidence>
<dbReference type="InterPro" id="IPR052162">
    <property type="entry name" value="Sensor_kinase/Photoreceptor"/>
</dbReference>
<dbReference type="EC" id="2.7.13.3" evidence="2"/>
<dbReference type="GO" id="GO:0000155">
    <property type="term" value="F:phosphorelay sensor kinase activity"/>
    <property type="evidence" value="ECO:0007669"/>
    <property type="project" value="InterPro"/>
</dbReference>
<feature type="domain" description="PAC" evidence="8">
    <location>
        <begin position="599"/>
        <end position="649"/>
    </location>
</feature>
<dbReference type="CDD" id="cd00130">
    <property type="entry name" value="PAS"/>
    <property type="match status" value="2"/>
</dbReference>
<dbReference type="InterPro" id="IPR036890">
    <property type="entry name" value="HATPase_C_sf"/>
</dbReference>
<dbReference type="PROSITE" id="PS50112">
    <property type="entry name" value="PAS"/>
    <property type="match status" value="1"/>
</dbReference>
<evidence type="ECO:0000256" key="5">
    <source>
        <dbReference type="ARBA" id="ARBA00022777"/>
    </source>
</evidence>
<keyword evidence="4" id="KW-0808">Transferase</keyword>
<keyword evidence="5 9" id="KW-0418">Kinase</keyword>
<feature type="domain" description="Histidine kinase" evidence="6">
    <location>
        <begin position="671"/>
        <end position="888"/>
    </location>
</feature>
<dbReference type="InterPro" id="IPR003594">
    <property type="entry name" value="HATPase_dom"/>
</dbReference>
<dbReference type="SMART" id="SM00091">
    <property type="entry name" value="PAS"/>
    <property type="match status" value="4"/>
</dbReference>
<dbReference type="EMBL" id="QMFY01000021">
    <property type="protein sequence ID" value="RAV98134.1"/>
    <property type="molecule type" value="Genomic_DNA"/>
</dbReference>
<dbReference type="Pfam" id="PF02518">
    <property type="entry name" value="HATPase_c"/>
    <property type="match status" value="1"/>
</dbReference>
<protein>
    <recommendedName>
        <fullName evidence="2">histidine kinase</fullName>
        <ecNumber evidence="2">2.7.13.3</ecNumber>
    </recommendedName>
</protein>
<accession>A0A364XUZ9</accession>
<evidence type="ECO:0000259" key="7">
    <source>
        <dbReference type="PROSITE" id="PS50112"/>
    </source>
</evidence>
<feature type="domain" description="PAS" evidence="7">
    <location>
        <begin position="526"/>
        <end position="567"/>
    </location>
</feature>
<dbReference type="InterPro" id="IPR000700">
    <property type="entry name" value="PAS-assoc_C"/>
</dbReference>
<dbReference type="InterPro" id="IPR001610">
    <property type="entry name" value="PAC"/>
</dbReference>
<dbReference type="Pfam" id="PF00512">
    <property type="entry name" value="HisKA"/>
    <property type="match status" value="1"/>
</dbReference>
<evidence type="ECO:0000256" key="3">
    <source>
        <dbReference type="ARBA" id="ARBA00022553"/>
    </source>
</evidence>
<comment type="caution">
    <text evidence="9">The sequence shown here is derived from an EMBL/GenBank/DDBJ whole genome shotgun (WGS) entry which is preliminary data.</text>
</comment>
<keyword evidence="10" id="KW-1185">Reference proteome</keyword>
<evidence type="ECO:0000313" key="10">
    <source>
        <dbReference type="Proteomes" id="UP000251889"/>
    </source>
</evidence>
<dbReference type="SUPFAM" id="SSF55874">
    <property type="entry name" value="ATPase domain of HSP90 chaperone/DNA topoisomerase II/histidine kinase"/>
    <property type="match status" value="1"/>
</dbReference>
<evidence type="ECO:0000259" key="6">
    <source>
        <dbReference type="PROSITE" id="PS50109"/>
    </source>
</evidence>
<feature type="domain" description="PAC" evidence="8">
    <location>
        <begin position="81"/>
        <end position="139"/>
    </location>
</feature>
<dbReference type="Gene3D" id="3.30.450.20">
    <property type="entry name" value="PAS domain"/>
    <property type="match status" value="5"/>
</dbReference>
<dbReference type="SUPFAM" id="SSF55785">
    <property type="entry name" value="PYP-like sensor domain (PAS domain)"/>
    <property type="match status" value="5"/>
</dbReference>
<dbReference type="Proteomes" id="UP000251889">
    <property type="component" value="Unassembled WGS sequence"/>
</dbReference>
<dbReference type="SMART" id="SM00388">
    <property type="entry name" value="HisKA"/>
    <property type="match status" value="1"/>
</dbReference>
<reference evidence="9 10" key="1">
    <citation type="submission" date="2018-06" db="EMBL/GenBank/DDBJ databases">
        <title>Chryseolinea flavus sp. nov., a member of the phylum Bacteroidetes isolated from soil.</title>
        <authorList>
            <person name="Li Y."/>
            <person name="Wang J."/>
        </authorList>
    </citation>
    <scope>NUCLEOTIDE SEQUENCE [LARGE SCALE GENOMIC DNA]</scope>
    <source>
        <strain evidence="9 10">SDU1-6</strain>
    </source>
</reference>